<sequence>METMFQNRTTLILNTRVPEDEEKEDRSTLPRAVSLADIHVGSPDQLGGKAKSQKTSRLFPLHRNSRISRVGEKFSRILTSSLSNPVDTTASPMTTLKSSKATAPVSLMFKHSLSSKNKRKQSRVHRRTTDAGVTDGSLFEVLRETIHSEVATVISQNETRPCFLIELFYQLQPLNTDYLRQRALFALKDRVARHLSERDVTEDQPVPASPVLQASPTTELTSRETIFSTYASSMVRYAGRPLRGSGGDLLGDLSEIIFHELAFFHLMQDMNRSAVKQNVQCTNTITAPAVKWTCYTEPGIRVRQCVYFIYHHIAV</sequence>
<reference evidence="3" key="1">
    <citation type="submission" date="2018-06" db="EMBL/GenBank/DDBJ databases">
        <title>Genome assembly of Danube salmon.</title>
        <authorList>
            <person name="Macqueen D.J."/>
            <person name="Gundappa M.K."/>
        </authorList>
    </citation>
    <scope>NUCLEOTIDE SEQUENCE [LARGE SCALE GENOMIC DNA]</scope>
</reference>
<dbReference type="Ensembl" id="ENSHHUT00000065748.1">
    <property type="protein sequence ID" value="ENSHHUP00000063601.1"/>
    <property type="gene ID" value="ENSHHUG00000037565.1"/>
</dbReference>
<evidence type="ECO:0000259" key="1">
    <source>
        <dbReference type="Pfam" id="PF15717"/>
    </source>
</evidence>
<dbReference type="GeneTree" id="ENSGT00390000006641"/>
<reference evidence="2" key="2">
    <citation type="submission" date="2025-08" db="UniProtKB">
        <authorList>
            <consortium name="Ensembl"/>
        </authorList>
    </citation>
    <scope>IDENTIFICATION</scope>
</reference>
<dbReference type="InterPro" id="IPR031446">
    <property type="entry name" value="PCM1_C"/>
</dbReference>
<accession>A0A4W5PG46</accession>
<dbReference type="GO" id="GO:1905515">
    <property type="term" value="P:non-motile cilium assembly"/>
    <property type="evidence" value="ECO:0007669"/>
    <property type="project" value="TreeGrafter"/>
</dbReference>
<dbReference type="PANTHER" id="PTHR14164">
    <property type="entry name" value="PERICENTRIOLAR MATERIAL 1-RELATED"/>
    <property type="match status" value="1"/>
</dbReference>
<dbReference type="Proteomes" id="UP000314982">
    <property type="component" value="Unassembled WGS sequence"/>
</dbReference>
<feature type="domain" description="Pericentriolar material 1 protein C-terminal" evidence="1">
    <location>
        <begin position="232"/>
        <end position="287"/>
    </location>
</feature>
<dbReference type="GO" id="GO:0034454">
    <property type="term" value="P:microtubule anchoring at centrosome"/>
    <property type="evidence" value="ECO:0007669"/>
    <property type="project" value="InterPro"/>
</dbReference>
<reference evidence="2" key="3">
    <citation type="submission" date="2025-09" db="UniProtKB">
        <authorList>
            <consortium name="Ensembl"/>
        </authorList>
    </citation>
    <scope>IDENTIFICATION</scope>
</reference>
<dbReference type="GO" id="GO:0036064">
    <property type="term" value="C:ciliary basal body"/>
    <property type="evidence" value="ECO:0007669"/>
    <property type="project" value="TreeGrafter"/>
</dbReference>
<dbReference type="InterPro" id="IPR024138">
    <property type="entry name" value="Pericentriolar_Pcm1"/>
</dbReference>
<dbReference type="GO" id="GO:0034451">
    <property type="term" value="C:centriolar satellite"/>
    <property type="evidence" value="ECO:0007669"/>
    <property type="project" value="TreeGrafter"/>
</dbReference>
<protein>
    <recommendedName>
        <fullName evidence="1">Pericentriolar material 1 protein C-terminal domain-containing protein</fullName>
    </recommendedName>
</protein>
<dbReference type="GO" id="GO:0071539">
    <property type="term" value="P:protein localization to centrosome"/>
    <property type="evidence" value="ECO:0007669"/>
    <property type="project" value="InterPro"/>
</dbReference>
<keyword evidence="3" id="KW-1185">Reference proteome</keyword>
<organism evidence="2 3">
    <name type="scientific">Hucho hucho</name>
    <name type="common">huchen</name>
    <dbReference type="NCBI Taxonomy" id="62062"/>
    <lineage>
        <taxon>Eukaryota</taxon>
        <taxon>Metazoa</taxon>
        <taxon>Chordata</taxon>
        <taxon>Craniata</taxon>
        <taxon>Vertebrata</taxon>
        <taxon>Euteleostomi</taxon>
        <taxon>Actinopterygii</taxon>
        <taxon>Neopterygii</taxon>
        <taxon>Teleostei</taxon>
        <taxon>Protacanthopterygii</taxon>
        <taxon>Salmoniformes</taxon>
        <taxon>Salmonidae</taxon>
        <taxon>Salmoninae</taxon>
        <taxon>Hucho</taxon>
    </lineage>
</organism>
<evidence type="ECO:0000313" key="3">
    <source>
        <dbReference type="Proteomes" id="UP000314982"/>
    </source>
</evidence>
<name>A0A4W5PG46_9TELE</name>
<dbReference type="Pfam" id="PF15717">
    <property type="entry name" value="PCM1_C"/>
    <property type="match status" value="2"/>
</dbReference>
<dbReference type="STRING" id="62062.ENSHHUP00000063601"/>
<dbReference type="PANTHER" id="PTHR14164:SF12">
    <property type="entry name" value="PERICENTRIOLAR MATERIAL 1 PROTEIN"/>
    <property type="match status" value="1"/>
</dbReference>
<feature type="domain" description="Pericentriolar material 1 protein C-terminal" evidence="1">
    <location>
        <begin position="135"/>
        <end position="228"/>
    </location>
</feature>
<dbReference type="AlphaFoldDB" id="A0A4W5PG46"/>
<evidence type="ECO:0000313" key="2">
    <source>
        <dbReference type="Ensembl" id="ENSHHUP00000063601.1"/>
    </source>
</evidence>
<proteinExistence type="predicted"/>